<feature type="compositionally biased region" description="Polar residues" evidence="1">
    <location>
        <begin position="390"/>
        <end position="410"/>
    </location>
</feature>
<dbReference type="OrthoDB" id="30931at2759"/>
<dbReference type="PANTHER" id="PTHR46232:SF1">
    <property type="entry name" value="SWI_SNF-RELATED MATRIX-ASSOCIATED ACTIN-DEPENDENT REGULATOR OF CHROMATIN SUBFAMILY E MEMBER 1"/>
    <property type="match status" value="1"/>
</dbReference>
<organism evidence="4">
    <name type="scientific">Gongylonema pulchrum</name>
    <dbReference type="NCBI Taxonomy" id="637853"/>
    <lineage>
        <taxon>Eukaryota</taxon>
        <taxon>Metazoa</taxon>
        <taxon>Ecdysozoa</taxon>
        <taxon>Nematoda</taxon>
        <taxon>Chromadorea</taxon>
        <taxon>Rhabditida</taxon>
        <taxon>Spirurina</taxon>
        <taxon>Spiruromorpha</taxon>
        <taxon>Spiruroidea</taxon>
        <taxon>Gongylonematidae</taxon>
        <taxon>Gongylonema</taxon>
    </lineage>
</organism>
<name>A0A183ECZ7_9BILA</name>
<dbReference type="GO" id="GO:0031492">
    <property type="term" value="F:nucleosomal DNA binding"/>
    <property type="evidence" value="ECO:0007669"/>
    <property type="project" value="TreeGrafter"/>
</dbReference>
<dbReference type="InterPro" id="IPR036910">
    <property type="entry name" value="HMG_box_dom_sf"/>
</dbReference>
<evidence type="ECO:0000256" key="1">
    <source>
        <dbReference type="SAM" id="MobiDB-lite"/>
    </source>
</evidence>
<protein>
    <submittedName>
        <fullName evidence="4">BAR domain-containing protein</fullName>
    </submittedName>
</protein>
<feature type="region of interest" description="Disordered" evidence="1">
    <location>
        <begin position="1"/>
        <end position="28"/>
    </location>
</feature>
<evidence type="ECO:0000313" key="2">
    <source>
        <dbReference type="EMBL" id="VDN32550.1"/>
    </source>
</evidence>
<accession>A0A183ECZ7</accession>
<dbReference type="EMBL" id="UYRT01087427">
    <property type="protein sequence ID" value="VDN32550.1"/>
    <property type="molecule type" value="Genomic_DNA"/>
</dbReference>
<sequence>MFRHPTPRPSGQVDGGAIKPPKPPDRPLVPYMRFSRKMWAKKQREITTSCVVSTVFSLIFDQKKMIFQEYDIERQEYDKALKAYHSSTAYQQYLSAKSRAKANDKSNTVGGVIAASRGRLDTGGVVIQPVEDEELGDFFLKAAVLSESLMLAHIEKMLSVLVFVFFRFDRNHRLIADLFSGSIVTDTRTILAQNRIEMLKKQATSLALHQSKLDDELMKLGEVFQAKKRAMEVASEEFAVKLKKVCDEKPQIDEAKYISMVDDWTEKLMKAYDEYKTKQEALRAKQIVEREQLAEETPILYRLTVGDSSPSPKNKVSDEIQSPQVTTTDQQQQQQQQQQHSQHPSVTTTASSGTTTTAPTAAQLVQAPCIGVPENEKEQPQQQLQPQEAVTCSQTPEIQANSVPVTQSDQ</sequence>
<reference evidence="2 3" key="2">
    <citation type="submission" date="2018-11" db="EMBL/GenBank/DDBJ databases">
        <authorList>
            <consortium name="Pathogen Informatics"/>
        </authorList>
    </citation>
    <scope>NUCLEOTIDE SEQUENCE [LARGE SCALE GENOMIC DNA]</scope>
</reference>
<dbReference type="GO" id="GO:0016514">
    <property type="term" value="C:SWI/SNF complex"/>
    <property type="evidence" value="ECO:0007669"/>
    <property type="project" value="TreeGrafter"/>
</dbReference>
<keyword evidence="3" id="KW-1185">Reference proteome</keyword>
<dbReference type="PANTHER" id="PTHR46232">
    <property type="entry name" value="SMARCE1 REGULATOR OF CHROMATIN"/>
    <property type="match status" value="1"/>
</dbReference>
<dbReference type="GO" id="GO:0045892">
    <property type="term" value="P:negative regulation of DNA-templated transcription"/>
    <property type="evidence" value="ECO:0007669"/>
    <property type="project" value="TreeGrafter"/>
</dbReference>
<proteinExistence type="predicted"/>
<evidence type="ECO:0000313" key="4">
    <source>
        <dbReference type="WBParaSite" id="GPUH_0001886301-mRNA-1"/>
    </source>
</evidence>
<feature type="region of interest" description="Disordered" evidence="1">
    <location>
        <begin position="302"/>
        <end position="410"/>
    </location>
</feature>
<dbReference type="SUPFAM" id="SSF47095">
    <property type="entry name" value="HMG-box"/>
    <property type="match status" value="1"/>
</dbReference>
<dbReference type="Proteomes" id="UP000271098">
    <property type="component" value="Unassembled WGS sequence"/>
</dbReference>
<dbReference type="WBParaSite" id="GPUH_0001886301-mRNA-1">
    <property type="protein sequence ID" value="GPUH_0001886301-mRNA-1"/>
    <property type="gene ID" value="GPUH_0001886301"/>
</dbReference>
<reference evidence="4" key="1">
    <citation type="submission" date="2016-06" db="UniProtKB">
        <authorList>
            <consortium name="WormBaseParasite"/>
        </authorList>
    </citation>
    <scope>IDENTIFICATION</scope>
</reference>
<feature type="compositionally biased region" description="Low complexity" evidence="1">
    <location>
        <begin position="321"/>
        <end position="362"/>
    </location>
</feature>
<dbReference type="AlphaFoldDB" id="A0A183ECZ7"/>
<dbReference type="GO" id="GO:0016922">
    <property type="term" value="F:nuclear receptor binding"/>
    <property type="evidence" value="ECO:0007669"/>
    <property type="project" value="TreeGrafter"/>
</dbReference>
<evidence type="ECO:0000313" key="3">
    <source>
        <dbReference type="Proteomes" id="UP000271098"/>
    </source>
</evidence>
<gene>
    <name evidence="2" type="ORF">GPUH_LOCUS18838</name>
</gene>